<dbReference type="SMART" id="SM00715">
    <property type="entry name" value="LA"/>
    <property type="match status" value="1"/>
</dbReference>
<dbReference type="SUPFAM" id="SSF46785">
    <property type="entry name" value="Winged helix' DNA-binding domain"/>
    <property type="match status" value="1"/>
</dbReference>
<accession>A0A8X7PRN2</accession>
<dbReference type="CDD" id="cd07323">
    <property type="entry name" value="LAM"/>
    <property type="match status" value="1"/>
</dbReference>
<dbReference type="Proteomes" id="UP000886595">
    <property type="component" value="Unassembled WGS sequence"/>
</dbReference>
<evidence type="ECO:0000313" key="5">
    <source>
        <dbReference type="Proteomes" id="UP000886595"/>
    </source>
</evidence>
<keyword evidence="5" id="KW-1185">Reference proteome</keyword>
<evidence type="ECO:0000256" key="1">
    <source>
        <dbReference type="ARBA" id="ARBA00022884"/>
    </source>
</evidence>
<dbReference type="InterPro" id="IPR045180">
    <property type="entry name" value="La_dom_prot"/>
</dbReference>
<dbReference type="EMBL" id="JAAMPC010000016">
    <property type="protein sequence ID" value="KAG2254424.1"/>
    <property type="molecule type" value="Genomic_DNA"/>
</dbReference>
<gene>
    <name evidence="4" type="ORF">Bca52824_084560</name>
</gene>
<feature type="domain" description="HTH La-type RNA-binding" evidence="3">
    <location>
        <begin position="25"/>
        <end position="114"/>
    </location>
</feature>
<dbReference type="Gene3D" id="1.10.10.10">
    <property type="entry name" value="Winged helix-like DNA-binding domain superfamily/Winged helix DNA-binding domain"/>
    <property type="match status" value="1"/>
</dbReference>
<dbReference type="InterPro" id="IPR036388">
    <property type="entry name" value="WH-like_DNA-bd_sf"/>
</dbReference>
<organism evidence="4 5">
    <name type="scientific">Brassica carinata</name>
    <name type="common">Ethiopian mustard</name>
    <name type="synonym">Abyssinian cabbage</name>
    <dbReference type="NCBI Taxonomy" id="52824"/>
    <lineage>
        <taxon>Eukaryota</taxon>
        <taxon>Viridiplantae</taxon>
        <taxon>Streptophyta</taxon>
        <taxon>Embryophyta</taxon>
        <taxon>Tracheophyta</taxon>
        <taxon>Spermatophyta</taxon>
        <taxon>Magnoliopsida</taxon>
        <taxon>eudicotyledons</taxon>
        <taxon>Gunneridae</taxon>
        <taxon>Pentapetalae</taxon>
        <taxon>rosids</taxon>
        <taxon>malvids</taxon>
        <taxon>Brassicales</taxon>
        <taxon>Brassicaceae</taxon>
        <taxon>Brassiceae</taxon>
        <taxon>Brassica</taxon>
    </lineage>
</organism>
<sequence>MWFPPPQYSFMSVADLSDIPNLRRLALRSDLSSRIVSQIEYYFSDENLVRDDYLKSLMDNQGWVDVFFIAEFRRIKAMTDDIDLILRSMGSSTTVEVQVFRLRKRHGWERWILP</sequence>
<proteinExistence type="predicted"/>
<evidence type="ECO:0000256" key="2">
    <source>
        <dbReference type="PROSITE-ProRule" id="PRU00332"/>
    </source>
</evidence>
<keyword evidence="1 2" id="KW-0694">RNA-binding</keyword>
<dbReference type="PANTHER" id="PTHR22792">
    <property type="entry name" value="LUPUS LA PROTEIN-RELATED"/>
    <property type="match status" value="1"/>
</dbReference>
<comment type="caution">
    <text evidence="4">The sequence shown here is derived from an EMBL/GenBank/DDBJ whole genome shotgun (WGS) entry which is preliminary data.</text>
</comment>
<name>A0A8X7PRN2_BRACI</name>
<reference evidence="4 5" key="1">
    <citation type="submission" date="2020-02" db="EMBL/GenBank/DDBJ databases">
        <authorList>
            <person name="Ma Q."/>
            <person name="Huang Y."/>
            <person name="Song X."/>
            <person name="Pei D."/>
        </authorList>
    </citation>
    <scope>NUCLEOTIDE SEQUENCE [LARGE SCALE GENOMIC DNA]</scope>
    <source>
        <strain evidence="4">Sxm20200214</strain>
        <tissue evidence="4">Leaf</tissue>
    </source>
</reference>
<evidence type="ECO:0000259" key="3">
    <source>
        <dbReference type="PROSITE" id="PS50961"/>
    </source>
</evidence>
<dbReference type="GO" id="GO:0003723">
    <property type="term" value="F:RNA binding"/>
    <property type="evidence" value="ECO:0007669"/>
    <property type="project" value="UniProtKB-UniRule"/>
</dbReference>
<evidence type="ECO:0000313" key="4">
    <source>
        <dbReference type="EMBL" id="KAG2254424.1"/>
    </source>
</evidence>
<dbReference type="AlphaFoldDB" id="A0A8X7PRN2"/>
<dbReference type="PROSITE" id="PS50961">
    <property type="entry name" value="HTH_LA"/>
    <property type="match status" value="1"/>
</dbReference>
<dbReference type="Pfam" id="PF05383">
    <property type="entry name" value="La"/>
    <property type="match status" value="1"/>
</dbReference>
<dbReference type="InterPro" id="IPR036390">
    <property type="entry name" value="WH_DNA-bd_sf"/>
</dbReference>
<dbReference type="OrthoDB" id="340227at2759"/>
<dbReference type="InterPro" id="IPR006630">
    <property type="entry name" value="La_HTH"/>
</dbReference>
<dbReference type="PANTHER" id="PTHR22792:SF101">
    <property type="entry name" value="LA-RELATED PROTEIN 1A"/>
    <property type="match status" value="1"/>
</dbReference>
<protein>
    <recommendedName>
        <fullName evidence="3">HTH La-type RNA-binding domain-containing protein</fullName>
    </recommendedName>
</protein>